<evidence type="ECO:0000313" key="3">
    <source>
        <dbReference type="Proteomes" id="UP001151760"/>
    </source>
</evidence>
<accession>A0ABQ5FJY4</accession>
<dbReference type="Proteomes" id="UP001151760">
    <property type="component" value="Unassembled WGS sequence"/>
</dbReference>
<feature type="region of interest" description="Disordered" evidence="1">
    <location>
        <begin position="30"/>
        <end position="62"/>
    </location>
</feature>
<reference evidence="2" key="2">
    <citation type="submission" date="2022-01" db="EMBL/GenBank/DDBJ databases">
        <authorList>
            <person name="Yamashiro T."/>
            <person name="Shiraishi A."/>
            <person name="Satake H."/>
            <person name="Nakayama K."/>
        </authorList>
    </citation>
    <scope>NUCLEOTIDE SEQUENCE</scope>
</reference>
<name>A0ABQ5FJY4_9ASTR</name>
<evidence type="ECO:0008006" key="4">
    <source>
        <dbReference type="Google" id="ProtNLM"/>
    </source>
</evidence>
<comment type="caution">
    <text evidence="2">The sequence shown here is derived from an EMBL/GenBank/DDBJ whole genome shotgun (WGS) entry which is preliminary data.</text>
</comment>
<feature type="region of interest" description="Disordered" evidence="1">
    <location>
        <begin position="93"/>
        <end position="142"/>
    </location>
</feature>
<reference evidence="2" key="1">
    <citation type="journal article" date="2022" name="Int. J. Mol. Sci.">
        <title>Draft Genome of Tanacetum Coccineum: Genomic Comparison of Closely Related Tanacetum-Family Plants.</title>
        <authorList>
            <person name="Yamashiro T."/>
            <person name="Shiraishi A."/>
            <person name="Nakayama K."/>
            <person name="Satake H."/>
        </authorList>
    </citation>
    <scope>NUCLEOTIDE SEQUENCE</scope>
</reference>
<keyword evidence="3" id="KW-1185">Reference proteome</keyword>
<sequence>MTGMMNSRKGGKDASPSVVVVIGSAPSKSEYTLSIKSESAQKGSKGGRGVKEKKHGSANDAAKDSDYVTKSINVVSSEDTTKDTIVVSSVGDEPVLSSLGGHTDEKVIDSKNNKGTREGNVGQTPINTSDLHTTDLNNSSPSLSGPTLYAKLVTGEPSRKSVNFCTLLAPTGNGADVAILLESIRSISKCFANIVYAFFLGKRVVYPFNSKYGMDVMLENGPWSNYVRAMIKLQADPKLKDTIVVAIPKLVSEGFYICTIRVKYEWKPPSCSSCKGLGHVLDECSKNIGSNVAKNLKNPRKAARGVPVGPKVGCKQVKQVFRPVLNKTNANTSGKKKKYVKSRKQVSNSNTFDLLNSSHHLFFHVASSSTITTPIFEIIDKLERQIIDRKLTLVDDNVNLLPKVVSMANVDIDSEVEDMVNEHAGFMASTGLKIGNDSGYGDVFTVSKLEEFLMNVIMAQLGDTMVLPPQERKYLMLVSIGQQFSRKLLYSFKNVMLANALAEAEALPTNDARVVINFLKNLFSRFGIPKALISDKAYKTPIGTTPYRLLYGKTCHLPFENEHRAYWALRSCNPDLKITGEKRFLQLHELDELRLQAYENFKLFKVRTKAYHDKKLRIQKEFKAGDKVLL</sequence>
<feature type="compositionally biased region" description="Polar residues" evidence="1">
    <location>
        <begin position="30"/>
        <end position="42"/>
    </location>
</feature>
<gene>
    <name evidence="2" type="ORF">Tco_1015145</name>
</gene>
<protein>
    <recommendedName>
        <fullName evidence="4">DUF4283 domain-containing protein</fullName>
    </recommendedName>
</protein>
<evidence type="ECO:0000256" key="1">
    <source>
        <dbReference type="SAM" id="MobiDB-lite"/>
    </source>
</evidence>
<dbReference type="EMBL" id="BQNB010017478">
    <property type="protein sequence ID" value="GJT63665.1"/>
    <property type="molecule type" value="Genomic_DNA"/>
</dbReference>
<feature type="compositionally biased region" description="Basic and acidic residues" evidence="1">
    <location>
        <begin position="102"/>
        <end position="117"/>
    </location>
</feature>
<feature type="compositionally biased region" description="Polar residues" evidence="1">
    <location>
        <begin position="121"/>
        <end position="142"/>
    </location>
</feature>
<organism evidence="2 3">
    <name type="scientific">Tanacetum coccineum</name>
    <dbReference type="NCBI Taxonomy" id="301880"/>
    <lineage>
        <taxon>Eukaryota</taxon>
        <taxon>Viridiplantae</taxon>
        <taxon>Streptophyta</taxon>
        <taxon>Embryophyta</taxon>
        <taxon>Tracheophyta</taxon>
        <taxon>Spermatophyta</taxon>
        <taxon>Magnoliopsida</taxon>
        <taxon>eudicotyledons</taxon>
        <taxon>Gunneridae</taxon>
        <taxon>Pentapetalae</taxon>
        <taxon>asterids</taxon>
        <taxon>campanulids</taxon>
        <taxon>Asterales</taxon>
        <taxon>Asteraceae</taxon>
        <taxon>Asteroideae</taxon>
        <taxon>Anthemideae</taxon>
        <taxon>Anthemidinae</taxon>
        <taxon>Tanacetum</taxon>
    </lineage>
</organism>
<proteinExistence type="predicted"/>
<evidence type="ECO:0000313" key="2">
    <source>
        <dbReference type="EMBL" id="GJT63665.1"/>
    </source>
</evidence>
<dbReference type="InterPro" id="IPR036397">
    <property type="entry name" value="RNaseH_sf"/>
</dbReference>
<dbReference type="Gene3D" id="3.30.420.10">
    <property type="entry name" value="Ribonuclease H-like superfamily/Ribonuclease H"/>
    <property type="match status" value="1"/>
</dbReference>